<dbReference type="EMBL" id="BKCJ010396159">
    <property type="protein sequence ID" value="GFA27261.1"/>
    <property type="molecule type" value="Genomic_DNA"/>
</dbReference>
<sequence length="260" mass="30385">MLIVKVSVLQGKGFGIPRVLSWNLFYSFNCEEILKNKMKFGYLDKDGDVFVAYSWERALSIYGDVYPEWCLEFFSKMYFDRDVDRTKLMTKKYIWFRFCGVEKELTLPEFVVLLGLYEEVELSHRLFAIHFTRLEVDDKLFNHEAFWRKIGAPTNINPETSLIREPFMRIVNKLLVGSLFHRAGSKERCQKRDMWLMSALEESWGINLAWVIFEHRCKHAPGLKENSLICGGYVTKIAASLGYLNEDEVAKCSNPIESKT</sequence>
<reference evidence="1" key="1">
    <citation type="journal article" date="2019" name="Sci. Rep.">
        <title>Draft genome of Tanacetum cinerariifolium, the natural source of mosquito coil.</title>
        <authorList>
            <person name="Yamashiro T."/>
            <person name="Shiraishi A."/>
            <person name="Satake H."/>
            <person name="Nakayama K."/>
        </authorList>
    </citation>
    <scope>NUCLEOTIDE SEQUENCE</scope>
</reference>
<dbReference type="AlphaFoldDB" id="A0A699JC93"/>
<evidence type="ECO:0000313" key="1">
    <source>
        <dbReference type="EMBL" id="GFA27261.1"/>
    </source>
</evidence>
<gene>
    <name evidence="1" type="ORF">Tci_599233</name>
</gene>
<proteinExistence type="predicted"/>
<comment type="caution">
    <text evidence="1">The sequence shown here is derived from an EMBL/GenBank/DDBJ whole genome shotgun (WGS) entry which is preliminary data.</text>
</comment>
<name>A0A699JC93_TANCI</name>
<accession>A0A699JC93</accession>
<organism evidence="1">
    <name type="scientific">Tanacetum cinerariifolium</name>
    <name type="common">Dalmatian daisy</name>
    <name type="synonym">Chrysanthemum cinerariifolium</name>
    <dbReference type="NCBI Taxonomy" id="118510"/>
    <lineage>
        <taxon>Eukaryota</taxon>
        <taxon>Viridiplantae</taxon>
        <taxon>Streptophyta</taxon>
        <taxon>Embryophyta</taxon>
        <taxon>Tracheophyta</taxon>
        <taxon>Spermatophyta</taxon>
        <taxon>Magnoliopsida</taxon>
        <taxon>eudicotyledons</taxon>
        <taxon>Gunneridae</taxon>
        <taxon>Pentapetalae</taxon>
        <taxon>asterids</taxon>
        <taxon>campanulids</taxon>
        <taxon>Asterales</taxon>
        <taxon>Asteraceae</taxon>
        <taxon>Asteroideae</taxon>
        <taxon>Anthemideae</taxon>
        <taxon>Anthemidinae</taxon>
        <taxon>Tanacetum</taxon>
    </lineage>
</organism>
<evidence type="ECO:0008006" key="2">
    <source>
        <dbReference type="Google" id="ProtNLM"/>
    </source>
</evidence>
<protein>
    <recommendedName>
        <fullName evidence="2">Phospholipase-like protein</fullName>
    </recommendedName>
</protein>